<reference evidence="1" key="1">
    <citation type="journal article" date="2020" name="Stud. Mycol.">
        <title>101 Dothideomycetes genomes: a test case for predicting lifestyles and emergence of pathogens.</title>
        <authorList>
            <person name="Haridas S."/>
            <person name="Albert R."/>
            <person name="Binder M."/>
            <person name="Bloem J."/>
            <person name="Labutti K."/>
            <person name="Salamov A."/>
            <person name="Andreopoulos B."/>
            <person name="Baker S."/>
            <person name="Barry K."/>
            <person name="Bills G."/>
            <person name="Bluhm B."/>
            <person name="Cannon C."/>
            <person name="Castanera R."/>
            <person name="Culley D."/>
            <person name="Daum C."/>
            <person name="Ezra D."/>
            <person name="Gonzalez J."/>
            <person name="Henrissat B."/>
            <person name="Kuo A."/>
            <person name="Liang C."/>
            <person name="Lipzen A."/>
            <person name="Lutzoni F."/>
            <person name="Magnuson J."/>
            <person name="Mondo S."/>
            <person name="Nolan M."/>
            <person name="Ohm R."/>
            <person name="Pangilinan J."/>
            <person name="Park H.-J."/>
            <person name="Ramirez L."/>
            <person name="Alfaro M."/>
            <person name="Sun H."/>
            <person name="Tritt A."/>
            <person name="Yoshinaga Y."/>
            <person name="Zwiers L.-H."/>
            <person name="Turgeon B."/>
            <person name="Goodwin S."/>
            <person name="Spatafora J."/>
            <person name="Crous P."/>
            <person name="Grigoriev I."/>
        </authorList>
    </citation>
    <scope>NUCLEOTIDE SEQUENCE</scope>
    <source>
        <strain evidence="1">CBS 125425</strain>
    </source>
</reference>
<comment type="caution">
    <text evidence="1">The sequence shown here is derived from an EMBL/GenBank/DDBJ whole genome shotgun (WGS) entry which is preliminary data.</text>
</comment>
<accession>A0A9P4QYR5</accession>
<dbReference type="Proteomes" id="UP000799444">
    <property type="component" value="Unassembled WGS sequence"/>
</dbReference>
<evidence type="ECO:0000313" key="1">
    <source>
        <dbReference type="EMBL" id="KAF2733496.1"/>
    </source>
</evidence>
<evidence type="ECO:0000313" key="2">
    <source>
        <dbReference type="Proteomes" id="UP000799444"/>
    </source>
</evidence>
<proteinExistence type="predicted"/>
<protein>
    <submittedName>
        <fullName evidence="1">Uncharacterized protein</fullName>
    </submittedName>
</protein>
<dbReference type="AlphaFoldDB" id="A0A9P4QYR5"/>
<organism evidence="1 2">
    <name type="scientific">Polyplosphaeria fusca</name>
    <dbReference type="NCBI Taxonomy" id="682080"/>
    <lineage>
        <taxon>Eukaryota</taxon>
        <taxon>Fungi</taxon>
        <taxon>Dikarya</taxon>
        <taxon>Ascomycota</taxon>
        <taxon>Pezizomycotina</taxon>
        <taxon>Dothideomycetes</taxon>
        <taxon>Pleosporomycetidae</taxon>
        <taxon>Pleosporales</taxon>
        <taxon>Tetraplosphaeriaceae</taxon>
        <taxon>Polyplosphaeria</taxon>
    </lineage>
</organism>
<gene>
    <name evidence="1" type="ORF">EJ04DRAFT_565033</name>
</gene>
<keyword evidence="2" id="KW-1185">Reference proteome</keyword>
<dbReference type="EMBL" id="ML996160">
    <property type="protein sequence ID" value="KAF2733496.1"/>
    <property type="molecule type" value="Genomic_DNA"/>
</dbReference>
<sequence>MSRLQGEGMAKEIVLAKPGIMACLRRNLIAEPAPVIHLSPRGHLKIQATAAERRARVVPWRLHATMSRNRLGPVDRPAHLETVVPHRSGQMVQQVMCAMAAVAIAGCQMVFRQTFQQGTAADAPANSIGKPLQLLGIAWRYVDQTIGWSRREATDAH</sequence>
<name>A0A9P4QYR5_9PLEO</name>